<feature type="compositionally biased region" description="Low complexity" evidence="1">
    <location>
        <begin position="1"/>
        <end position="20"/>
    </location>
</feature>
<organism evidence="2 3">
    <name type="scientific">Streptomyces viridosporus (strain ATCC 14672 / DSM 40746 / JCM 4963 / KCTC 9882 / NRRL B-12104 / FH 1290)</name>
    <name type="common">Streptomyces ghanaensis</name>
    <dbReference type="NCBI Taxonomy" id="566461"/>
    <lineage>
        <taxon>Bacteria</taxon>
        <taxon>Bacillati</taxon>
        <taxon>Actinomycetota</taxon>
        <taxon>Actinomycetes</taxon>
        <taxon>Kitasatosporales</taxon>
        <taxon>Streptomycetaceae</taxon>
        <taxon>Streptomyces</taxon>
    </lineage>
</organism>
<sequence>MPPLARGAVRAGPAVAGLPGHQDVPVDGTVRCASSGRPRGGGAGPVEEAAEGRPAVHRRPGRSPAVVVDAGAAVRDLRRAVHPPPPRDHHLRRAAQSAVRGDRAASRFPPHRDVRRQHRPPRGPRPAAGGSRVTRGAGRSRGYRAQESELRPGKVVVPFGEKTTICPACRQHKHHACWAHLVALGLPGEPGCPCGCHVPLDEPLLTDEAIDDMAAHGTLADHVKAQKAWAMGSGPIHFDEPCRRCAAIKGARTGQQTELPLENQ</sequence>
<feature type="compositionally biased region" description="Low complexity" evidence="1">
    <location>
        <begin position="65"/>
        <end position="74"/>
    </location>
</feature>
<evidence type="ECO:0000313" key="3">
    <source>
        <dbReference type="Proteomes" id="UP000003824"/>
    </source>
</evidence>
<feature type="region of interest" description="Disordered" evidence="1">
    <location>
        <begin position="1"/>
        <end position="148"/>
    </location>
</feature>
<reference evidence="3" key="1">
    <citation type="submission" date="2008-12" db="EMBL/GenBank/DDBJ databases">
        <title>Annotation of Streptomyces ghanaensis ATCC 14672.</title>
        <authorList>
            <consortium name="The Broad Institute Genome Sequencing Platform"/>
            <consortium name="Broad Institute Microbial Sequencing Center"/>
            <person name="Fischbach M."/>
            <person name="Ward D."/>
            <person name="Young S."/>
            <person name="Kodira C.D."/>
            <person name="Zeng Q."/>
            <person name="Koehrsen M."/>
            <person name="Godfrey P."/>
            <person name="Alvarado L."/>
            <person name="Berlin A.M."/>
            <person name="Borenstein D."/>
            <person name="Chen Z."/>
            <person name="Engels R."/>
            <person name="Freedman E."/>
            <person name="Gellesch M."/>
            <person name="Goldberg J."/>
            <person name="Griggs A."/>
            <person name="Gujja S."/>
            <person name="Heiman D.I."/>
            <person name="Hepburn T.A."/>
            <person name="Howarth C."/>
            <person name="Jen D."/>
            <person name="Larson L."/>
            <person name="Lewis B."/>
            <person name="Mehta T."/>
            <person name="Park D."/>
            <person name="Pearson M."/>
            <person name="Roberts A."/>
            <person name="Saif S."/>
            <person name="Shea T.D."/>
            <person name="Shenoy N."/>
            <person name="Sisk P."/>
            <person name="Stolte C."/>
            <person name="Sykes S.N."/>
            <person name="Walk T."/>
            <person name="White J."/>
            <person name="Yandava C."/>
            <person name="Straight P."/>
            <person name="Clardy J."/>
            <person name="Hung D."/>
            <person name="Kolter R."/>
            <person name="Mekalanos J."/>
            <person name="Walker S."/>
            <person name="Walsh C.T."/>
            <person name="Wieland B.L.C."/>
            <person name="Ilzarbe M."/>
            <person name="Galagan J."/>
            <person name="Nusbaum C."/>
            <person name="Birren B."/>
        </authorList>
    </citation>
    <scope>NUCLEOTIDE SEQUENCE [LARGE SCALE GENOMIC DNA]</scope>
    <source>
        <strain evidence="3">ATCC 14672 / DSM 40746 / JCM 4963 / KCTC 9882 / NRRL B-12104 / FH 1290</strain>
    </source>
</reference>
<dbReference type="EMBL" id="DS999641">
    <property type="protein sequence ID" value="EFE65834.2"/>
    <property type="molecule type" value="Genomic_DNA"/>
</dbReference>
<dbReference type="Proteomes" id="UP000003824">
    <property type="component" value="Unassembled WGS sequence"/>
</dbReference>
<dbReference type="AlphaFoldDB" id="D6A4J4"/>
<accession>D6A4J4</accession>
<proteinExistence type="predicted"/>
<evidence type="ECO:0000313" key="2">
    <source>
        <dbReference type="EMBL" id="EFE65834.2"/>
    </source>
</evidence>
<gene>
    <name evidence="2" type="ORF">SSFG_01088</name>
</gene>
<name>D6A4J4_STRV1</name>
<evidence type="ECO:0000256" key="1">
    <source>
        <dbReference type="SAM" id="MobiDB-lite"/>
    </source>
</evidence>
<feature type="compositionally biased region" description="Basic residues" evidence="1">
    <location>
        <begin position="113"/>
        <end position="122"/>
    </location>
</feature>
<protein>
    <submittedName>
        <fullName evidence="2">Predicted protein</fullName>
    </submittedName>
</protein>